<organism evidence="4 5">
    <name type="scientific">Kribbella deserti</name>
    <dbReference type="NCBI Taxonomy" id="1926257"/>
    <lineage>
        <taxon>Bacteria</taxon>
        <taxon>Bacillati</taxon>
        <taxon>Actinomycetota</taxon>
        <taxon>Actinomycetes</taxon>
        <taxon>Propionibacteriales</taxon>
        <taxon>Kribbellaceae</taxon>
        <taxon>Kribbella</taxon>
    </lineage>
</organism>
<keyword evidence="2" id="KW-0804">Transcription</keyword>
<dbReference type="EMBL" id="JBHLTC010000005">
    <property type="protein sequence ID" value="MFC0623478.1"/>
    <property type="molecule type" value="Genomic_DNA"/>
</dbReference>
<evidence type="ECO:0000256" key="2">
    <source>
        <dbReference type="ARBA" id="ARBA00023163"/>
    </source>
</evidence>
<protein>
    <submittedName>
        <fullName evidence="4">ANTAR domain-containing protein</fullName>
    </submittedName>
</protein>
<accession>A0ABV6QH07</accession>
<evidence type="ECO:0000259" key="3">
    <source>
        <dbReference type="SMART" id="SM01012"/>
    </source>
</evidence>
<dbReference type="Gene3D" id="1.10.10.10">
    <property type="entry name" value="Winged helix-like DNA-binding domain superfamily/Winged helix DNA-binding domain"/>
    <property type="match status" value="1"/>
</dbReference>
<dbReference type="RefSeq" id="WP_380044177.1">
    <property type="nucleotide sequence ID" value="NZ_JBHLTC010000005.1"/>
</dbReference>
<evidence type="ECO:0000313" key="4">
    <source>
        <dbReference type="EMBL" id="MFC0623478.1"/>
    </source>
</evidence>
<dbReference type="SUPFAM" id="SSF55781">
    <property type="entry name" value="GAF domain-like"/>
    <property type="match status" value="1"/>
</dbReference>
<dbReference type="InterPro" id="IPR029016">
    <property type="entry name" value="GAF-like_dom_sf"/>
</dbReference>
<dbReference type="SMART" id="SM01012">
    <property type="entry name" value="ANTAR"/>
    <property type="match status" value="1"/>
</dbReference>
<feature type="domain" description="ANTAR" evidence="3">
    <location>
        <begin position="162"/>
        <end position="221"/>
    </location>
</feature>
<dbReference type="Pfam" id="PF03861">
    <property type="entry name" value="ANTAR"/>
    <property type="match status" value="1"/>
</dbReference>
<comment type="caution">
    <text evidence="4">The sequence shown here is derived from an EMBL/GenBank/DDBJ whole genome shotgun (WGS) entry which is preliminary data.</text>
</comment>
<dbReference type="Pfam" id="PF01590">
    <property type="entry name" value="GAF"/>
    <property type="match status" value="1"/>
</dbReference>
<dbReference type="Gene3D" id="3.30.450.40">
    <property type="match status" value="1"/>
</dbReference>
<dbReference type="Proteomes" id="UP001589890">
    <property type="component" value="Unassembled WGS sequence"/>
</dbReference>
<reference evidence="4 5" key="1">
    <citation type="submission" date="2024-09" db="EMBL/GenBank/DDBJ databases">
        <authorList>
            <person name="Sun Q."/>
            <person name="Mori K."/>
        </authorList>
    </citation>
    <scope>NUCLEOTIDE SEQUENCE [LARGE SCALE GENOMIC DNA]</scope>
    <source>
        <strain evidence="4 5">CGMCC 1.15906</strain>
    </source>
</reference>
<proteinExistence type="predicted"/>
<keyword evidence="1" id="KW-0805">Transcription regulation</keyword>
<dbReference type="InterPro" id="IPR003018">
    <property type="entry name" value="GAF"/>
</dbReference>
<dbReference type="InterPro" id="IPR036388">
    <property type="entry name" value="WH-like_DNA-bd_sf"/>
</dbReference>
<sequence>MVKYTELLTRLTDLTVATSPPVGLPERLCRASQEILGADGAALTVRNTTASRATVCTTDKVIARLANLQEVTGQGPCREAFQHGTYFTVDLDDRFDPRWPEFSRAARRAVGPATMYSFPIHPDGETFAVISLYTVPDKDLAESTGDAQFLFDAAGKALLGDAAAHARLELAGAWSSHAEVHQACGMVVAQLHVAPDDALAILRAHAYARTITLADTARRVIDRELDFRPRPFNR</sequence>
<keyword evidence="5" id="KW-1185">Reference proteome</keyword>
<gene>
    <name evidence="4" type="ORF">ACFFGN_05350</name>
</gene>
<name>A0ABV6QH07_9ACTN</name>
<evidence type="ECO:0000313" key="5">
    <source>
        <dbReference type="Proteomes" id="UP001589890"/>
    </source>
</evidence>
<evidence type="ECO:0000256" key="1">
    <source>
        <dbReference type="ARBA" id="ARBA00023015"/>
    </source>
</evidence>
<dbReference type="InterPro" id="IPR005561">
    <property type="entry name" value="ANTAR"/>
</dbReference>